<comment type="caution">
    <text evidence="12">The sequence shown here is derived from an EMBL/GenBank/DDBJ whole genome shotgun (WGS) entry which is preliminary data.</text>
</comment>
<keyword evidence="5" id="KW-0547">Nucleotide-binding</keyword>
<evidence type="ECO:0000313" key="12">
    <source>
        <dbReference type="EMBL" id="GAA2600845.1"/>
    </source>
</evidence>
<feature type="region of interest" description="Disordered" evidence="9">
    <location>
        <begin position="254"/>
        <end position="275"/>
    </location>
</feature>
<dbReference type="EMBL" id="BAAATD010000004">
    <property type="protein sequence ID" value="GAA2600845.1"/>
    <property type="molecule type" value="Genomic_DNA"/>
</dbReference>
<evidence type="ECO:0000259" key="10">
    <source>
        <dbReference type="Pfam" id="PF02518"/>
    </source>
</evidence>
<evidence type="ECO:0000256" key="7">
    <source>
        <dbReference type="ARBA" id="ARBA00022840"/>
    </source>
</evidence>
<evidence type="ECO:0000256" key="3">
    <source>
        <dbReference type="ARBA" id="ARBA00022553"/>
    </source>
</evidence>
<keyword evidence="8" id="KW-0902">Two-component regulatory system</keyword>
<evidence type="ECO:0000256" key="8">
    <source>
        <dbReference type="ARBA" id="ARBA00023012"/>
    </source>
</evidence>
<dbReference type="EC" id="2.7.13.3" evidence="2"/>
<keyword evidence="7" id="KW-0067">ATP-binding</keyword>
<dbReference type="PANTHER" id="PTHR24421">
    <property type="entry name" value="NITRATE/NITRITE SENSOR PROTEIN NARX-RELATED"/>
    <property type="match status" value="1"/>
</dbReference>
<dbReference type="Gene3D" id="3.30.565.10">
    <property type="entry name" value="Histidine kinase-like ATPase, C-terminal domain"/>
    <property type="match status" value="1"/>
</dbReference>
<evidence type="ECO:0000313" key="13">
    <source>
        <dbReference type="Proteomes" id="UP001501509"/>
    </source>
</evidence>
<keyword evidence="4" id="KW-0808">Transferase</keyword>
<evidence type="ECO:0000256" key="4">
    <source>
        <dbReference type="ARBA" id="ARBA00022679"/>
    </source>
</evidence>
<evidence type="ECO:0000256" key="1">
    <source>
        <dbReference type="ARBA" id="ARBA00000085"/>
    </source>
</evidence>
<dbReference type="InterPro" id="IPR050482">
    <property type="entry name" value="Sensor_HK_TwoCompSys"/>
</dbReference>
<dbReference type="InterPro" id="IPR003594">
    <property type="entry name" value="HATPase_dom"/>
</dbReference>
<accession>A0ABP6C992</accession>
<evidence type="ECO:0000256" key="9">
    <source>
        <dbReference type="SAM" id="MobiDB-lite"/>
    </source>
</evidence>
<dbReference type="PANTHER" id="PTHR24421:SF10">
    <property type="entry name" value="NITRATE_NITRITE SENSOR PROTEIN NARQ"/>
    <property type="match status" value="1"/>
</dbReference>
<feature type="domain" description="Signal transduction histidine kinase subgroup 3 dimerisation and phosphoacceptor" evidence="11">
    <location>
        <begin position="51"/>
        <end position="118"/>
    </location>
</feature>
<dbReference type="Pfam" id="PF07730">
    <property type="entry name" value="HisKA_3"/>
    <property type="match status" value="1"/>
</dbReference>
<feature type="domain" description="Histidine kinase/HSP90-like ATPase" evidence="10">
    <location>
        <begin position="154"/>
        <end position="249"/>
    </location>
</feature>
<comment type="catalytic activity">
    <reaction evidence="1">
        <text>ATP + protein L-histidine = ADP + protein N-phospho-L-histidine.</text>
        <dbReference type="EC" id="2.7.13.3"/>
    </reaction>
</comment>
<dbReference type="InterPro" id="IPR011712">
    <property type="entry name" value="Sig_transdc_His_kin_sub3_dim/P"/>
</dbReference>
<evidence type="ECO:0000256" key="2">
    <source>
        <dbReference type="ARBA" id="ARBA00012438"/>
    </source>
</evidence>
<reference evidence="13" key="1">
    <citation type="journal article" date="2019" name="Int. J. Syst. Evol. Microbiol.">
        <title>The Global Catalogue of Microorganisms (GCM) 10K type strain sequencing project: providing services to taxonomists for standard genome sequencing and annotation.</title>
        <authorList>
            <consortium name="The Broad Institute Genomics Platform"/>
            <consortium name="The Broad Institute Genome Sequencing Center for Infectious Disease"/>
            <person name="Wu L."/>
            <person name="Ma J."/>
        </authorList>
    </citation>
    <scope>NUCLEOTIDE SEQUENCE [LARGE SCALE GENOMIC DNA]</scope>
    <source>
        <strain evidence="13">JCM 6833</strain>
    </source>
</reference>
<evidence type="ECO:0000259" key="11">
    <source>
        <dbReference type="Pfam" id="PF07730"/>
    </source>
</evidence>
<dbReference type="Gene3D" id="1.20.5.1930">
    <property type="match status" value="1"/>
</dbReference>
<keyword evidence="13" id="KW-1185">Reference proteome</keyword>
<dbReference type="CDD" id="cd16917">
    <property type="entry name" value="HATPase_UhpB-NarQ-NarX-like"/>
    <property type="match status" value="1"/>
</dbReference>
<gene>
    <name evidence="12" type="ORF">GCM10010411_38140</name>
</gene>
<proteinExistence type="predicted"/>
<keyword evidence="3" id="KW-0597">Phosphoprotein</keyword>
<evidence type="ECO:0000256" key="6">
    <source>
        <dbReference type="ARBA" id="ARBA00022777"/>
    </source>
</evidence>
<protein>
    <recommendedName>
        <fullName evidence="2">histidine kinase</fullName>
        <ecNumber evidence="2">2.7.13.3</ecNumber>
    </recommendedName>
</protein>
<sequence length="275" mass="29331">MLRLLARAAGVAGAFIAGAVTAHLASIPHLVRLTAKFQRSRTRMIAAHEEERRRLRHSLHDELGPTLASAAMSLDEARIMLVTDPTRVDPLLCEIRDRLAAAVGEVRDLAHGLRPPALDDLGLVGAIKSLAEGACERVDVQFDGDPTNLPAATEVAAYHIVAEALTNVRRHSEACTATVLLSRDTELRLMVADTGKGLRNGHADGAQLRPRGGRGLIAMREWAAEVGGGCTITSRAGGGTVVSARLPLAVPGSIGLRPAKADEHERRGHPRPHHR</sequence>
<evidence type="ECO:0000256" key="5">
    <source>
        <dbReference type="ARBA" id="ARBA00022741"/>
    </source>
</evidence>
<dbReference type="SUPFAM" id="SSF55874">
    <property type="entry name" value="ATPase domain of HSP90 chaperone/DNA topoisomerase II/histidine kinase"/>
    <property type="match status" value="1"/>
</dbReference>
<dbReference type="RefSeq" id="WP_344542581.1">
    <property type="nucleotide sequence ID" value="NZ_BAAATD010000004.1"/>
</dbReference>
<keyword evidence="6" id="KW-0418">Kinase</keyword>
<organism evidence="12 13">
    <name type="scientific">Actinomadura fulvescens</name>
    <dbReference type="NCBI Taxonomy" id="46160"/>
    <lineage>
        <taxon>Bacteria</taxon>
        <taxon>Bacillati</taxon>
        <taxon>Actinomycetota</taxon>
        <taxon>Actinomycetes</taxon>
        <taxon>Streptosporangiales</taxon>
        <taxon>Thermomonosporaceae</taxon>
        <taxon>Actinomadura</taxon>
    </lineage>
</organism>
<name>A0ABP6C992_9ACTN</name>
<dbReference type="Proteomes" id="UP001501509">
    <property type="component" value="Unassembled WGS sequence"/>
</dbReference>
<dbReference type="Pfam" id="PF02518">
    <property type="entry name" value="HATPase_c"/>
    <property type="match status" value="1"/>
</dbReference>
<dbReference type="InterPro" id="IPR036890">
    <property type="entry name" value="HATPase_C_sf"/>
</dbReference>